<dbReference type="Pfam" id="PF00534">
    <property type="entry name" value="Glycos_transf_1"/>
    <property type="match status" value="1"/>
</dbReference>
<feature type="non-terminal residue" evidence="2">
    <location>
        <position position="1"/>
    </location>
</feature>
<proteinExistence type="predicted"/>
<comment type="caution">
    <text evidence="2">The sequence shown here is derived from an EMBL/GenBank/DDBJ whole genome shotgun (WGS) entry which is preliminary data.</text>
</comment>
<dbReference type="AlphaFoldDB" id="A0AA44S5L6"/>
<feature type="domain" description="Glycosyl transferase family 1" evidence="1">
    <location>
        <begin position="4"/>
        <end position="86"/>
    </location>
</feature>
<reference evidence="2 3" key="1">
    <citation type="submission" date="2017-07" db="EMBL/GenBank/DDBJ databases">
        <title>Invasive disease caused simultaneously by more than one serotype of Streptococcus pneumoniae, South Africa.</title>
        <authorList>
            <person name="Ndlangisa K."/>
            <person name="Du Plessis M."/>
            <person name="Von Gottberg A."/>
        </authorList>
    </citation>
    <scope>NUCLEOTIDE SEQUENCE [LARGE SCALE GENOMIC DNA]</scope>
    <source>
        <strain evidence="2 3">8227-15B</strain>
    </source>
</reference>
<evidence type="ECO:0000259" key="1">
    <source>
        <dbReference type="Pfam" id="PF00534"/>
    </source>
</evidence>
<dbReference type="RefSeq" id="WP_186786956.1">
    <property type="nucleotide sequence ID" value="NZ_NNBW01000296.1"/>
</dbReference>
<dbReference type="GO" id="GO:0016757">
    <property type="term" value="F:glycosyltransferase activity"/>
    <property type="evidence" value="ECO:0007669"/>
    <property type="project" value="InterPro"/>
</dbReference>
<name>A0AA44S5L6_STREE</name>
<evidence type="ECO:0000313" key="2">
    <source>
        <dbReference type="EMBL" id="OYL22840.1"/>
    </source>
</evidence>
<protein>
    <recommendedName>
        <fullName evidence="1">Glycosyl transferase family 1 domain-containing protein</fullName>
    </recommendedName>
</protein>
<dbReference type="PANTHER" id="PTHR12526">
    <property type="entry name" value="GLYCOSYLTRANSFERASE"/>
    <property type="match status" value="1"/>
</dbReference>
<dbReference type="Proteomes" id="UP000214939">
    <property type="component" value="Unassembled WGS sequence"/>
</dbReference>
<dbReference type="InterPro" id="IPR001296">
    <property type="entry name" value="Glyco_trans_1"/>
</dbReference>
<dbReference type="PANTHER" id="PTHR12526:SF638">
    <property type="entry name" value="SPORE COAT PROTEIN SA"/>
    <property type="match status" value="1"/>
</dbReference>
<dbReference type="EMBL" id="NNBW01000296">
    <property type="protein sequence ID" value="OYL22840.1"/>
    <property type="molecule type" value="Genomic_DNA"/>
</dbReference>
<accession>A0AA44S5L6</accession>
<dbReference type="CDD" id="cd03801">
    <property type="entry name" value="GT4_PimA-like"/>
    <property type="match status" value="1"/>
</dbReference>
<sequence>ATIVYQISDLLYIPSDTEGIPMCVLESMSQGTPVLASNVGGLSEIIEHRVDGFLFEKEDVEGVCACANFLLNDSEYLKYIGENSKSKIRKHFSVQKMFVETMRVYDELLEKSSHG</sequence>
<dbReference type="Gene3D" id="3.40.50.2000">
    <property type="entry name" value="Glycogen Phosphorylase B"/>
    <property type="match status" value="2"/>
</dbReference>
<evidence type="ECO:0000313" key="3">
    <source>
        <dbReference type="Proteomes" id="UP000214939"/>
    </source>
</evidence>
<dbReference type="SUPFAM" id="SSF53756">
    <property type="entry name" value="UDP-Glycosyltransferase/glycogen phosphorylase"/>
    <property type="match status" value="1"/>
</dbReference>
<organism evidence="2 3">
    <name type="scientific">Streptococcus pneumoniae</name>
    <dbReference type="NCBI Taxonomy" id="1313"/>
    <lineage>
        <taxon>Bacteria</taxon>
        <taxon>Bacillati</taxon>
        <taxon>Bacillota</taxon>
        <taxon>Bacilli</taxon>
        <taxon>Lactobacillales</taxon>
        <taxon>Streptococcaceae</taxon>
        <taxon>Streptococcus</taxon>
    </lineage>
</organism>
<gene>
    <name evidence="2" type="ORF">A5N45_11735</name>
</gene>